<comment type="cofactor">
    <cofactor evidence="1">
        <name>Mg(2+)</name>
        <dbReference type="ChEBI" id="CHEBI:18420"/>
    </cofactor>
</comment>
<dbReference type="GO" id="GO:0044281">
    <property type="term" value="P:small molecule metabolic process"/>
    <property type="evidence" value="ECO:0007669"/>
    <property type="project" value="UniProtKB-ARBA"/>
</dbReference>
<dbReference type="Proteomes" id="UP000317171">
    <property type="component" value="Chromosome"/>
</dbReference>
<protein>
    <submittedName>
        <fullName evidence="5">Pyrimidine 5'-nucleotidase YjjG</fullName>
        <ecNumber evidence="5">3.1.3.5</ecNumber>
    </submittedName>
</protein>
<dbReference type="SFLD" id="SFLDG01129">
    <property type="entry name" value="C1.5:_HAD__Beta-PGM__Phosphata"/>
    <property type="match status" value="1"/>
</dbReference>
<sequence length="253" mass="28771">MTRTTITRWLRLELSGNRGSLSISLISTSAKMINANLNAILFDLDNTLIDRSTAVHGYFCSLLQRAAPHLSPRASQQTLQEIKEHDQLGYSERLVFFQWLADHHFPHWTSQELWNDFAENMPQYIQPEPNCLTLLNQLQQRYALAVVTNGSVKVQRAKLKASHIDQHIDHIFISGETEFEKPDPQLFQLALQSLSVPSKQALYIGDHPQADIVGAIDSGMQACWISLNREFPVELPQPHYQIPSVHSLRSLLP</sequence>
<dbReference type="KEGG" id="gaz:Pan241w_06020"/>
<gene>
    <name evidence="5" type="primary">yjjG</name>
    <name evidence="5" type="ORF">Pan241w_06020</name>
</gene>
<dbReference type="GO" id="GO:0008253">
    <property type="term" value="F:5'-nucleotidase activity"/>
    <property type="evidence" value="ECO:0007669"/>
    <property type="project" value="UniProtKB-EC"/>
</dbReference>
<evidence type="ECO:0000313" key="6">
    <source>
        <dbReference type="Proteomes" id="UP000317171"/>
    </source>
</evidence>
<dbReference type="SUPFAM" id="SSF56784">
    <property type="entry name" value="HAD-like"/>
    <property type="match status" value="1"/>
</dbReference>
<dbReference type="GO" id="GO:0046872">
    <property type="term" value="F:metal ion binding"/>
    <property type="evidence" value="ECO:0007669"/>
    <property type="project" value="UniProtKB-KW"/>
</dbReference>
<dbReference type="SFLD" id="SFLDS00003">
    <property type="entry name" value="Haloacid_Dehalogenase"/>
    <property type="match status" value="1"/>
</dbReference>
<evidence type="ECO:0000256" key="4">
    <source>
        <dbReference type="ARBA" id="ARBA00022842"/>
    </source>
</evidence>
<organism evidence="5 6">
    <name type="scientific">Gimesia alba</name>
    <dbReference type="NCBI Taxonomy" id="2527973"/>
    <lineage>
        <taxon>Bacteria</taxon>
        <taxon>Pseudomonadati</taxon>
        <taxon>Planctomycetota</taxon>
        <taxon>Planctomycetia</taxon>
        <taxon>Planctomycetales</taxon>
        <taxon>Planctomycetaceae</taxon>
        <taxon>Gimesia</taxon>
    </lineage>
</organism>
<dbReference type="NCBIfam" id="TIGR01549">
    <property type="entry name" value="HAD-SF-IA-v1"/>
    <property type="match status" value="1"/>
</dbReference>
<dbReference type="Gene3D" id="3.40.50.1000">
    <property type="entry name" value="HAD superfamily/HAD-like"/>
    <property type="match status" value="1"/>
</dbReference>
<dbReference type="NCBIfam" id="TIGR01509">
    <property type="entry name" value="HAD-SF-IA-v3"/>
    <property type="match status" value="1"/>
</dbReference>
<dbReference type="PRINTS" id="PR00413">
    <property type="entry name" value="HADHALOGNASE"/>
</dbReference>
<dbReference type="EMBL" id="CP036269">
    <property type="protein sequence ID" value="QDT40545.1"/>
    <property type="molecule type" value="Genomic_DNA"/>
</dbReference>
<dbReference type="Gene3D" id="1.20.120.710">
    <property type="entry name" value="Haloacid dehalogenase hydrolase-like domain"/>
    <property type="match status" value="1"/>
</dbReference>
<dbReference type="InterPro" id="IPR023214">
    <property type="entry name" value="HAD_sf"/>
</dbReference>
<dbReference type="EC" id="3.1.3.5" evidence="5"/>
<reference evidence="5 6" key="1">
    <citation type="submission" date="2019-02" db="EMBL/GenBank/DDBJ databases">
        <title>Deep-cultivation of Planctomycetes and their phenomic and genomic characterization uncovers novel biology.</title>
        <authorList>
            <person name="Wiegand S."/>
            <person name="Jogler M."/>
            <person name="Boedeker C."/>
            <person name="Pinto D."/>
            <person name="Vollmers J."/>
            <person name="Rivas-Marin E."/>
            <person name="Kohn T."/>
            <person name="Peeters S.H."/>
            <person name="Heuer A."/>
            <person name="Rast P."/>
            <person name="Oberbeckmann S."/>
            <person name="Bunk B."/>
            <person name="Jeske O."/>
            <person name="Meyerdierks A."/>
            <person name="Storesund J.E."/>
            <person name="Kallscheuer N."/>
            <person name="Luecker S."/>
            <person name="Lage O.M."/>
            <person name="Pohl T."/>
            <person name="Merkel B.J."/>
            <person name="Hornburger P."/>
            <person name="Mueller R.-W."/>
            <person name="Bruemmer F."/>
            <person name="Labrenz M."/>
            <person name="Spormann A.M."/>
            <person name="Op den Camp H."/>
            <person name="Overmann J."/>
            <person name="Amann R."/>
            <person name="Jetten M.S.M."/>
            <person name="Mascher T."/>
            <person name="Medema M.H."/>
            <person name="Devos D.P."/>
            <person name="Kaster A.-K."/>
            <person name="Ovreas L."/>
            <person name="Rohde M."/>
            <person name="Galperin M.Y."/>
            <person name="Jogler C."/>
        </authorList>
    </citation>
    <scope>NUCLEOTIDE SEQUENCE [LARGE SCALE GENOMIC DNA]</scope>
    <source>
        <strain evidence="5 6">Pan241w</strain>
    </source>
</reference>
<dbReference type="AlphaFoldDB" id="A0A517R9J5"/>
<dbReference type="OrthoDB" id="9809962at2"/>
<keyword evidence="2" id="KW-0479">Metal-binding</keyword>
<dbReference type="PANTHER" id="PTHR46470:SF2">
    <property type="entry name" value="GLYCERALDEHYDE 3-PHOSPHATE PHOSPHATASE"/>
    <property type="match status" value="1"/>
</dbReference>
<name>A0A517R9J5_9PLAN</name>
<keyword evidence="6" id="KW-1185">Reference proteome</keyword>
<keyword evidence="4" id="KW-0460">Magnesium</keyword>
<proteinExistence type="predicted"/>
<dbReference type="PANTHER" id="PTHR46470">
    <property type="entry name" value="N-ACYLNEURAMINATE-9-PHOSPHATASE"/>
    <property type="match status" value="1"/>
</dbReference>
<evidence type="ECO:0000313" key="5">
    <source>
        <dbReference type="EMBL" id="QDT40545.1"/>
    </source>
</evidence>
<evidence type="ECO:0000256" key="3">
    <source>
        <dbReference type="ARBA" id="ARBA00022801"/>
    </source>
</evidence>
<dbReference type="InterPro" id="IPR051400">
    <property type="entry name" value="HAD-like_hydrolase"/>
</dbReference>
<evidence type="ECO:0000256" key="2">
    <source>
        <dbReference type="ARBA" id="ARBA00022723"/>
    </source>
</evidence>
<evidence type="ECO:0000256" key="1">
    <source>
        <dbReference type="ARBA" id="ARBA00001946"/>
    </source>
</evidence>
<dbReference type="Pfam" id="PF13419">
    <property type="entry name" value="HAD_2"/>
    <property type="match status" value="1"/>
</dbReference>
<dbReference type="InterPro" id="IPR006439">
    <property type="entry name" value="HAD-SF_hydro_IA"/>
</dbReference>
<dbReference type="InterPro" id="IPR036412">
    <property type="entry name" value="HAD-like_sf"/>
</dbReference>
<accession>A0A517R9J5</accession>
<dbReference type="InterPro" id="IPR041492">
    <property type="entry name" value="HAD_2"/>
</dbReference>
<keyword evidence="3 5" id="KW-0378">Hydrolase</keyword>